<keyword evidence="3 5" id="KW-0808">Transferase</keyword>
<keyword evidence="6" id="KW-1185">Reference proteome</keyword>
<dbReference type="EMBL" id="QBKT01000004">
    <property type="protein sequence ID" value="PTX61499.1"/>
    <property type="molecule type" value="Genomic_DNA"/>
</dbReference>
<dbReference type="InterPro" id="IPR001173">
    <property type="entry name" value="Glyco_trans_2-like"/>
</dbReference>
<gene>
    <name evidence="5" type="ORF">C8N46_104142</name>
</gene>
<protein>
    <submittedName>
        <fullName evidence="5">GT2 family glycosyltransferase</fullName>
    </submittedName>
</protein>
<evidence type="ECO:0000256" key="3">
    <source>
        <dbReference type="ARBA" id="ARBA00022679"/>
    </source>
</evidence>
<accession>A0A2T6BZK5</accession>
<dbReference type="GO" id="GO:0016757">
    <property type="term" value="F:glycosyltransferase activity"/>
    <property type="evidence" value="ECO:0007669"/>
    <property type="project" value="UniProtKB-KW"/>
</dbReference>
<comment type="caution">
    <text evidence="5">The sequence shown here is derived from an EMBL/GenBank/DDBJ whole genome shotgun (WGS) entry which is preliminary data.</text>
</comment>
<dbReference type="AlphaFoldDB" id="A0A2T6BZK5"/>
<dbReference type="PANTHER" id="PTHR43179">
    <property type="entry name" value="RHAMNOSYLTRANSFERASE WBBL"/>
    <property type="match status" value="1"/>
</dbReference>
<dbReference type="Gene3D" id="3.90.550.10">
    <property type="entry name" value="Spore Coat Polysaccharide Biosynthesis Protein SpsA, Chain A"/>
    <property type="match status" value="1"/>
</dbReference>
<reference evidence="5 6" key="1">
    <citation type="submission" date="2018-04" db="EMBL/GenBank/DDBJ databases">
        <title>Genomic Encyclopedia of Archaeal and Bacterial Type Strains, Phase II (KMG-II): from individual species to whole genera.</title>
        <authorList>
            <person name="Goeker M."/>
        </authorList>
    </citation>
    <scope>NUCLEOTIDE SEQUENCE [LARGE SCALE GENOMIC DNA]</scope>
    <source>
        <strain evidence="5 6">DSM 25731</strain>
    </source>
</reference>
<comment type="similarity">
    <text evidence="1">Belongs to the glycosyltransferase 2 family.</text>
</comment>
<feature type="domain" description="Glycosyltransferase 2-like" evidence="4">
    <location>
        <begin position="19"/>
        <end position="131"/>
    </location>
</feature>
<keyword evidence="2" id="KW-0328">Glycosyltransferase</keyword>
<evidence type="ECO:0000259" key="4">
    <source>
        <dbReference type="Pfam" id="PF00535"/>
    </source>
</evidence>
<dbReference type="PANTHER" id="PTHR43179:SF12">
    <property type="entry name" value="GALACTOFURANOSYLTRANSFERASE GLFT2"/>
    <property type="match status" value="1"/>
</dbReference>
<dbReference type="Pfam" id="PF00535">
    <property type="entry name" value="Glycos_transf_2"/>
    <property type="match status" value="1"/>
</dbReference>
<evidence type="ECO:0000256" key="1">
    <source>
        <dbReference type="ARBA" id="ARBA00006739"/>
    </source>
</evidence>
<evidence type="ECO:0000256" key="2">
    <source>
        <dbReference type="ARBA" id="ARBA00022676"/>
    </source>
</evidence>
<dbReference type="InterPro" id="IPR029044">
    <property type="entry name" value="Nucleotide-diphossugar_trans"/>
</dbReference>
<dbReference type="Proteomes" id="UP000244090">
    <property type="component" value="Unassembled WGS sequence"/>
</dbReference>
<sequence length="285" mass="33289">MLFSAIILSNTKSQSIFDMTLQCIESMIAAEKDNSDVKFEVLLIESNKQIHEVSFKFPEHVKVIIPTEDFNFHKFLNIGIKAASGDFVGLFNNDLIFQKNWLTEILKVKQQYPKVQSFCPVDYDSKFTPKTFFNGENYQFGYKVRRHIVGWCIIAEKSLFDKTGLLDERFSFFYADDDYSLMLQKYGQQHVLVANSEVSHLESKVSKELEKKKSAFFDDVEIPEKDIPRYIYTAQNRWMLERKKLLQGHIIFHKKWGNPKTVAIKSKLARIFIANGLGFLNKYFL</sequence>
<dbReference type="RefSeq" id="WP_108114735.1">
    <property type="nucleotide sequence ID" value="NZ_QBKT01000004.1"/>
</dbReference>
<name>A0A2T6BZK5_9FLAO</name>
<proteinExistence type="inferred from homology"/>
<evidence type="ECO:0000313" key="5">
    <source>
        <dbReference type="EMBL" id="PTX61499.1"/>
    </source>
</evidence>
<organism evidence="5 6">
    <name type="scientific">Kordia periserrulae</name>
    <dbReference type="NCBI Taxonomy" id="701523"/>
    <lineage>
        <taxon>Bacteria</taxon>
        <taxon>Pseudomonadati</taxon>
        <taxon>Bacteroidota</taxon>
        <taxon>Flavobacteriia</taxon>
        <taxon>Flavobacteriales</taxon>
        <taxon>Flavobacteriaceae</taxon>
        <taxon>Kordia</taxon>
    </lineage>
</organism>
<dbReference type="SUPFAM" id="SSF53448">
    <property type="entry name" value="Nucleotide-diphospho-sugar transferases"/>
    <property type="match status" value="1"/>
</dbReference>
<evidence type="ECO:0000313" key="6">
    <source>
        <dbReference type="Proteomes" id="UP000244090"/>
    </source>
</evidence>
<dbReference type="OrthoDB" id="6836202at2"/>